<evidence type="ECO:0000259" key="3">
    <source>
        <dbReference type="Pfam" id="PF09822"/>
    </source>
</evidence>
<keyword evidence="6" id="KW-1185">Reference proteome</keyword>
<keyword evidence="2" id="KW-0812">Transmembrane</keyword>
<feature type="coiled-coil region" evidence="1">
    <location>
        <begin position="502"/>
        <end position="529"/>
    </location>
</feature>
<name>D5ENZ5_CORAD</name>
<dbReference type="RefSeq" id="WP_013042378.1">
    <property type="nucleotide sequence ID" value="NC_014008.1"/>
</dbReference>
<feature type="domain" description="ABC-type uncharacterised transport system" evidence="3">
    <location>
        <begin position="170"/>
        <end position="468"/>
    </location>
</feature>
<dbReference type="STRING" id="583355.Caka_0629"/>
<evidence type="ECO:0000256" key="2">
    <source>
        <dbReference type="SAM" id="Phobius"/>
    </source>
</evidence>
<dbReference type="Pfam" id="PF23357">
    <property type="entry name" value="DUF7088"/>
    <property type="match status" value="1"/>
</dbReference>
<keyword evidence="2" id="KW-1133">Transmembrane helix</keyword>
<gene>
    <name evidence="5" type="ordered locus">Caka_0629</name>
</gene>
<sequence length="607" mass="67947">MKSGNQVFLLFTAGIVYLLFNLVVKELSVQWDLTAAKEHSLSEAAKTQLNQLETPVTIRYYASVGDNTIPYALRVYGEKVEYYLDTLTREGNGKVEVIRYDPKPGSEAEKSAQFDNITSNFNRNQGRFYFGLSINCLDRKVKIPFLHPDRESLLEYDILQGISTVTNQNRKTVGILSPLPVMGGEYSNQSGKGVFPPWIFISELRKRYNVVTYEQNVDALNANPPELLLIMHPVRFSESMLRAIDRYMSQGGKAIVMLDPYSASVEMINPDLQKELMRSDFTTLLNAWGVHYNPMEVVADMTHRSEVDRGYGPESMHTVLEIPQRYIHKDDPVTAGITILGFPYAGHFWPTAEMATRMVPLVSTSTAVSTVQSEKLYRISREANTSLMQAFEPDGQRRVLAAKVLGAVDSAYPDHETANPTREADCQLILFADADFVFDPFAGESVQLSNSEASLNPYNGNLALFSNAVDTLIGEDGLLAARGKGAVRYPLVGLSDVKLGIESEYEAQRLDAQKRLAEIETELAGLSTAEKSQDMSRFMESKQVFNQLRSEQTQIEATIASIDSQIEYAFQQVKNRYQWANTLTVPLLALLVGAAVIYRRNSRSRAQ</sequence>
<evidence type="ECO:0000256" key="1">
    <source>
        <dbReference type="SAM" id="Coils"/>
    </source>
</evidence>
<evidence type="ECO:0000259" key="4">
    <source>
        <dbReference type="Pfam" id="PF23357"/>
    </source>
</evidence>
<reference evidence="5 6" key="1">
    <citation type="journal article" date="2010" name="Stand. Genomic Sci.">
        <title>Complete genome sequence of Coraliomargarita akajimensis type strain (04OKA010-24).</title>
        <authorList>
            <person name="Mavromatis K."/>
            <person name="Abt B."/>
            <person name="Brambilla E."/>
            <person name="Lapidus A."/>
            <person name="Copeland A."/>
            <person name="Deshpande S."/>
            <person name="Nolan M."/>
            <person name="Lucas S."/>
            <person name="Tice H."/>
            <person name="Cheng J.F."/>
            <person name="Han C."/>
            <person name="Detter J.C."/>
            <person name="Woyke T."/>
            <person name="Goodwin L."/>
            <person name="Pitluck S."/>
            <person name="Held B."/>
            <person name="Brettin T."/>
            <person name="Tapia R."/>
            <person name="Ivanova N."/>
            <person name="Mikhailova N."/>
            <person name="Pati A."/>
            <person name="Liolios K."/>
            <person name="Chen A."/>
            <person name="Palaniappan K."/>
            <person name="Land M."/>
            <person name="Hauser L."/>
            <person name="Chang Y.J."/>
            <person name="Jeffries C.D."/>
            <person name="Rohde M."/>
            <person name="Goker M."/>
            <person name="Bristow J."/>
            <person name="Eisen J.A."/>
            <person name="Markowitz V."/>
            <person name="Hugenholtz P."/>
            <person name="Klenk H.P."/>
            <person name="Kyrpides N.C."/>
        </authorList>
    </citation>
    <scope>NUCLEOTIDE SEQUENCE [LARGE SCALE GENOMIC DNA]</scope>
    <source>
        <strain evidence="6">DSM 45221 / IAM 15411 / JCM 23193 / KCTC 12865</strain>
    </source>
</reference>
<evidence type="ECO:0000313" key="5">
    <source>
        <dbReference type="EMBL" id="ADE53654.1"/>
    </source>
</evidence>
<dbReference type="Pfam" id="PF09822">
    <property type="entry name" value="ABC_transp_aux"/>
    <property type="match status" value="1"/>
</dbReference>
<proteinExistence type="predicted"/>
<dbReference type="InterPro" id="IPR055396">
    <property type="entry name" value="DUF7088"/>
</dbReference>
<evidence type="ECO:0000313" key="6">
    <source>
        <dbReference type="Proteomes" id="UP000000925"/>
    </source>
</evidence>
<keyword evidence="1" id="KW-0175">Coiled coil</keyword>
<feature type="transmembrane region" description="Helical" evidence="2">
    <location>
        <begin position="7"/>
        <end position="24"/>
    </location>
</feature>
<dbReference type="KEGG" id="caa:Caka_0629"/>
<dbReference type="Proteomes" id="UP000000925">
    <property type="component" value="Chromosome"/>
</dbReference>
<feature type="transmembrane region" description="Helical" evidence="2">
    <location>
        <begin position="579"/>
        <end position="598"/>
    </location>
</feature>
<dbReference type="eggNOG" id="COG3225">
    <property type="taxonomic scope" value="Bacteria"/>
</dbReference>
<keyword evidence="2" id="KW-0472">Membrane</keyword>
<dbReference type="InterPro" id="IPR019196">
    <property type="entry name" value="ABC_transp_unknown"/>
</dbReference>
<accession>D5ENZ5</accession>
<dbReference type="HOGENOM" id="CLU_029700_0_0_0"/>
<feature type="domain" description="DUF7088" evidence="4">
    <location>
        <begin position="37"/>
        <end position="132"/>
    </location>
</feature>
<organism evidence="5 6">
    <name type="scientific">Coraliomargarita akajimensis (strain DSM 45221 / IAM 15411 / JCM 23193 / KCTC 12865 / 04OKA010-24)</name>
    <dbReference type="NCBI Taxonomy" id="583355"/>
    <lineage>
        <taxon>Bacteria</taxon>
        <taxon>Pseudomonadati</taxon>
        <taxon>Verrucomicrobiota</taxon>
        <taxon>Opitutia</taxon>
        <taxon>Puniceicoccales</taxon>
        <taxon>Coraliomargaritaceae</taxon>
        <taxon>Coraliomargarita</taxon>
    </lineage>
</organism>
<dbReference type="EMBL" id="CP001998">
    <property type="protein sequence ID" value="ADE53654.1"/>
    <property type="molecule type" value="Genomic_DNA"/>
</dbReference>
<protein>
    <submittedName>
        <fullName evidence="5">ABC-type uncharacterized transport system</fullName>
    </submittedName>
</protein>
<dbReference type="AlphaFoldDB" id="D5ENZ5"/>